<dbReference type="Pfam" id="PF10672">
    <property type="entry name" value="Methyltrans_SAM"/>
    <property type="match status" value="1"/>
</dbReference>
<dbReference type="InterPro" id="IPR029063">
    <property type="entry name" value="SAM-dependent_MTases_sf"/>
</dbReference>
<feature type="domain" description="S-adenosylmethionine-dependent methyltransferase" evidence="4">
    <location>
        <begin position="62"/>
        <end position="203"/>
    </location>
</feature>
<dbReference type="SUPFAM" id="SSF53335">
    <property type="entry name" value="S-adenosyl-L-methionine-dependent methyltransferases"/>
    <property type="match status" value="1"/>
</dbReference>
<keyword evidence="6" id="KW-1185">Reference proteome</keyword>
<dbReference type="RefSeq" id="WP_379787962.1">
    <property type="nucleotide sequence ID" value="NZ_JBHSHL010000014.1"/>
</dbReference>
<evidence type="ECO:0000256" key="3">
    <source>
        <dbReference type="ARBA" id="ARBA00022691"/>
    </source>
</evidence>
<dbReference type="Gene3D" id="3.40.50.150">
    <property type="entry name" value="Vaccinia Virus protein VP39"/>
    <property type="match status" value="1"/>
</dbReference>
<accession>A0ABV9QNS2</accession>
<evidence type="ECO:0000256" key="2">
    <source>
        <dbReference type="ARBA" id="ARBA00022679"/>
    </source>
</evidence>
<reference evidence="6" key="1">
    <citation type="journal article" date="2019" name="Int. J. Syst. Evol. Microbiol.">
        <title>The Global Catalogue of Microorganisms (GCM) 10K type strain sequencing project: providing services to taxonomists for standard genome sequencing and annotation.</title>
        <authorList>
            <consortium name="The Broad Institute Genomics Platform"/>
            <consortium name="The Broad Institute Genome Sequencing Center for Infectious Disease"/>
            <person name="Wu L."/>
            <person name="Ma J."/>
        </authorList>
    </citation>
    <scope>NUCLEOTIDE SEQUENCE [LARGE SCALE GENOMIC DNA]</scope>
    <source>
        <strain evidence="6">CCUG 46385</strain>
    </source>
</reference>
<dbReference type="InterPro" id="IPR019614">
    <property type="entry name" value="SAM-dep_methyl-trfase"/>
</dbReference>
<keyword evidence="2 5" id="KW-0808">Transferase</keyword>
<dbReference type="EMBL" id="JBHSHL010000014">
    <property type="protein sequence ID" value="MFC4804359.1"/>
    <property type="molecule type" value="Genomic_DNA"/>
</dbReference>
<comment type="caution">
    <text evidence="5">The sequence shown here is derived from an EMBL/GenBank/DDBJ whole genome shotgun (WGS) entry which is preliminary data.</text>
</comment>
<dbReference type="PANTHER" id="PTHR43042:SF2">
    <property type="entry name" value="SAM-DEPENDENT METHYLTRANSFERASE"/>
    <property type="match status" value="1"/>
</dbReference>
<dbReference type="EC" id="2.1.1.-" evidence="5"/>
<evidence type="ECO:0000313" key="5">
    <source>
        <dbReference type="EMBL" id="MFC4804359.1"/>
    </source>
</evidence>
<name>A0ABV9QNS2_9FIRM</name>
<evidence type="ECO:0000313" key="6">
    <source>
        <dbReference type="Proteomes" id="UP001595916"/>
    </source>
</evidence>
<protein>
    <submittedName>
        <fullName evidence="5">Class I SAM-dependent methyltransferase</fullName>
        <ecNumber evidence="5">2.1.1.-</ecNumber>
    </submittedName>
</protein>
<dbReference type="Gene3D" id="2.60.40.1180">
    <property type="entry name" value="Golgi alpha-mannosidase II"/>
    <property type="match status" value="1"/>
</dbReference>
<evidence type="ECO:0000256" key="1">
    <source>
        <dbReference type="ARBA" id="ARBA00022603"/>
    </source>
</evidence>
<gene>
    <name evidence="5" type="ORF">ACFO4R_04615</name>
</gene>
<dbReference type="PANTHER" id="PTHR43042">
    <property type="entry name" value="SAM-DEPENDENT METHYLTRANSFERASE"/>
    <property type="match status" value="1"/>
</dbReference>
<dbReference type="GO" id="GO:0008168">
    <property type="term" value="F:methyltransferase activity"/>
    <property type="evidence" value="ECO:0007669"/>
    <property type="project" value="UniProtKB-KW"/>
</dbReference>
<sequence length="287" mass="32988">MMIIANQWIDYEILDTNNGEKLERWGNIVLRRPDPQIIWQKKIDEKLWNSAQARYFRSSKGGGEWKFYSKLPQDWTIDYKTLKFKVHPTGFKHMGLFPEQAANWDWFSEKISVSEKPMRVLNLFAYTGGATCAASAAGSSEVVHVDASKGMVRWAKENSILSGLENNKIRFLTDDVFKFIEREIRRGNTYEGIIMDPPSYGRGPKGEVWKIEEKLTDLISLARKILSKDFSFFLINCYTTGFSNIALENMLKMEFYGQSRRISSGQTLLPVSEGGLFLPCGIYCRVE</sequence>
<organism evidence="5 6">
    <name type="scientific">Filifactor villosus</name>
    <dbReference type="NCBI Taxonomy" id="29374"/>
    <lineage>
        <taxon>Bacteria</taxon>
        <taxon>Bacillati</taxon>
        <taxon>Bacillota</taxon>
        <taxon>Clostridia</taxon>
        <taxon>Peptostreptococcales</taxon>
        <taxon>Filifactoraceae</taxon>
        <taxon>Filifactor</taxon>
    </lineage>
</organism>
<proteinExistence type="predicted"/>
<evidence type="ECO:0000259" key="4">
    <source>
        <dbReference type="Pfam" id="PF10672"/>
    </source>
</evidence>
<dbReference type="GO" id="GO:0032259">
    <property type="term" value="P:methylation"/>
    <property type="evidence" value="ECO:0007669"/>
    <property type="project" value="UniProtKB-KW"/>
</dbReference>
<keyword evidence="1 5" id="KW-0489">Methyltransferase</keyword>
<dbReference type="Proteomes" id="UP001595916">
    <property type="component" value="Unassembled WGS sequence"/>
</dbReference>
<keyword evidence="3" id="KW-0949">S-adenosyl-L-methionine</keyword>
<dbReference type="InterPro" id="IPR013780">
    <property type="entry name" value="Glyco_hydro_b"/>
</dbReference>
<dbReference type="CDD" id="cd02440">
    <property type="entry name" value="AdoMet_MTases"/>
    <property type="match status" value="1"/>
</dbReference>